<dbReference type="EMBL" id="JACXYU010000001">
    <property type="protein sequence ID" value="MBD3930056.1"/>
    <property type="molecule type" value="Genomic_DNA"/>
</dbReference>
<accession>A0A927EVA5</accession>
<dbReference type="RefSeq" id="WP_191207371.1">
    <property type="nucleotide sequence ID" value="NZ_BAABKL010000025.1"/>
</dbReference>
<sequence length="350" mass="36485">MPSSLSQEFAPQTTYLNTAAHGIFPARTAAVLRTAVQEMAEARMDQTAYYERVEEARAAFAALVGLPAERVATGSAVAVHVGLIAQSLPAGTEVLVADGDFSSLVNPFHVRPDLRLRQVPLEGLADAVRPGTGLVAVSAVQSADGRVADLAAVRAAARAAGARVLVDTTQSTGWLPMDPELADFTVCGAYKWLLCPRGTSFLTVPEDGGGLVPAHAGWVAGERPWDACYGPIDELARSARRFDESPPFLPFLGAVPSLALIAELGPAAIGTHNRELAARFRAGATELGHRPVPADSAVVAVPGLGDAAPALAKAGVEVSARAGNLRASFHLYNSGADVDRLLEVLADHPR</sequence>
<keyword evidence="3" id="KW-1185">Reference proteome</keyword>
<gene>
    <name evidence="2" type="ORF">IF129_00515</name>
</gene>
<protein>
    <submittedName>
        <fullName evidence="2">Aminotransferase class V-fold PLP-dependent enzyme</fullName>
    </submittedName>
</protein>
<dbReference type="InterPro" id="IPR015424">
    <property type="entry name" value="PyrdxlP-dep_Trfase"/>
</dbReference>
<organism evidence="2 3">
    <name type="scientific">Streptomyces chumphonensis</name>
    <dbReference type="NCBI Taxonomy" id="1214925"/>
    <lineage>
        <taxon>Bacteria</taxon>
        <taxon>Bacillati</taxon>
        <taxon>Actinomycetota</taxon>
        <taxon>Actinomycetes</taxon>
        <taxon>Kitasatosporales</taxon>
        <taxon>Streptomycetaceae</taxon>
        <taxon>Streptomyces</taxon>
    </lineage>
</organism>
<dbReference type="InterPro" id="IPR015422">
    <property type="entry name" value="PyrdxlP-dep_Trfase_small"/>
</dbReference>
<dbReference type="Gene3D" id="3.40.640.10">
    <property type="entry name" value="Type I PLP-dependent aspartate aminotransferase-like (Major domain)"/>
    <property type="match status" value="1"/>
</dbReference>
<feature type="domain" description="Aminotransferase class V" evidence="1">
    <location>
        <begin position="49"/>
        <end position="341"/>
    </location>
</feature>
<dbReference type="InterPro" id="IPR015421">
    <property type="entry name" value="PyrdxlP-dep_Trfase_major"/>
</dbReference>
<name>A0A927EVA5_9ACTN</name>
<dbReference type="Proteomes" id="UP000632289">
    <property type="component" value="Unassembled WGS sequence"/>
</dbReference>
<keyword evidence="2" id="KW-0808">Transferase</keyword>
<reference evidence="2" key="1">
    <citation type="submission" date="2020-09" db="EMBL/GenBank/DDBJ databases">
        <title>Secondary metabolite and genome analysis of marine Streptomyces chumphonensis KK1-2T.</title>
        <authorList>
            <person name="Phongsopitanun W."/>
            <person name="Kanchanasin P."/>
            <person name="Pittayakhajonwut P."/>
            <person name="Suwanborirux K."/>
            <person name="Tanasupawat S."/>
        </authorList>
    </citation>
    <scope>NUCLEOTIDE SEQUENCE</scope>
    <source>
        <strain evidence="2">KK1-2</strain>
    </source>
</reference>
<dbReference type="Pfam" id="PF00266">
    <property type="entry name" value="Aminotran_5"/>
    <property type="match status" value="1"/>
</dbReference>
<dbReference type="Gene3D" id="3.90.1150.10">
    <property type="entry name" value="Aspartate Aminotransferase, domain 1"/>
    <property type="match status" value="1"/>
</dbReference>
<dbReference type="PANTHER" id="PTHR43586">
    <property type="entry name" value="CYSTEINE DESULFURASE"/>
    <property type="match status" value="1"/>
</dbReference>
<dbReference type="InterPro" id="IPR000192">
    <property type="entry name" value="Aminotrans_V_dom"/>
</dbReference>
<evidence type="ECO:0000259" key="1">
    <source>
        <dbReference type="Pfam" id="PF00266"/>
    </source>
</evidence>
<dbReference type="GO" id="GO:0008483">
    <property type="term" value="F:transaminase activity"/>
    <property type="evidence" value="ECO:0007669"/>
    <property type="project" value="UniProtKB-KW"/>
</dbReference>
<proteinExistence type="predicted"/>
<comment type="caution">
    <text evidence="2">The sequence shown here is derived from an EMBL/GenBank/DDBJ whole genome shotgun (WGS) entry which is preliminary data.</text>
</comment>
<evidence type="ECO:0000313" key="3">
    <source>
        <dbReference type="Proteomes" id="UP000632289"/>
    </source>
</evidence>
<dbReference type="AlphaFoldDB" id="A0A927EVA5"/>
<evidence type="ECO:0000313" key="2">
    <source>
        <dbReference type="EMBL" id="MBD3930056.1"/>
    </source>
</evidence>
<dbReference type="SUPFAM" id="SSF53383">
    <property type="entry name" value="PLP-dependent transferases"/>
    <property type="match status" value="1"/>
</dbReference>
<dbReference type="PANTHER" id="PTHR43586:SF21">
    <property type="entry name" value="PYRIDOXAL PHOSPHATE (PLP)-DEPENDENT ASPARTATE AMINOTRANSFERASE SUPERFAMILY"/>
    <property type="match status" value="1"/>
</dbReference>
<keyword evidence="2" id="KW-0032">Aminotransferase</keyword>